<name>A0AA39X142_9PEZI</name>
<feature type="compositionally biased region" description="Basic residues" evidence="1">
    <location>
        <begin position="17"/>
        <end position="29"/>
    </location>
</feature>
<organism evidence="4 5">
    <name type="scientific">Bombardia bombarda</name>
    <dbReference type="NCBI Taxonomy" id="252184"/>
    <lineage>
        <taxon>Eukaryota</taxon>
        <taxon>Fungi</taxon>
        <taxon>Dikarya</taxon>
        <taxon>Ascomycota</taxon>
        <taxon>Pezizomycotina</taxon>
        <taxon>Sordariomycetes</taxon>
        <taxon>Sordariomycetidae</taxon>
        <taxon>Sordariales</taxon>
        <taxon>Lasiosphaeriaceae</taxon>
        <taxon>Bombardia</taxon>
    </lineage>
</organism>
<accession>A0AA39X142</accession>
<dbReference type="SMART" id="SM00603">
    <property type="entry name" value="LCCL"/>
    <property type="match status" value="1"/>
</dbReference>
<comment type="caution">
    <text evidence="4">The sequence shown here is derived from an EMBL/GenBank/DDBJ whole genome shotgun (WGS) entry which is preliminary data.</text>
</comment>
<gene>
    <name evidence="4" type="ORF">B0T17DRAFT_464659</name>
</gene>
<dbReference type="PANTHER" id="PTHR31331">
    <property type="entry name" value="LCCL DOMAIN PROTEIN (AFU_ORTHOLOGUE AFUA_5G08630)"/>
    <property type="match status" value="1"/>
</dbReference>
<feature type="non-terminal residue" evidence="4">
    <location>
        <position position="1"/>
    </location>
</feature>
<evidence type="ECO:0000259" key="3">
    <source>
        <dbReference type="PROSITE" id="PS50820"/>
    </source>
</evidence>
<keyword evidence="2" id="KW-0812">Transmembrane</keyword>
<reference evidence="4" key="1">
    <citation type="submission" date="2023-06" db="EMBL/GenBank/DDBJ databases">
        <title>Genome-scale phylogeny and comparative genomics of the fungal order Sordariales.</title>
        <authorList>
            <consortium name="Lawrence Berkeley National Laboratory"/>
            <person name="Hensen N."/>
            <person name="Bonometti L."/>
            <person name="Westerberg I."/>
            <person name="Brannstrom I.O."/>
            <person name="Guillou S."/>
            <person name="Cros-Aarteil S."/>
            <person name="Calhoun S."/>
            <person name="Haridas S."/>
            <person name="Kuo A."/>
            <person name="Mondo S."/>
            <person name="Pangilinan J."/>
            <person name="Riley R."/>
            <person name="LaButti K."/>
            <person name="Andreopoulos B."/>
            <person name="Lipzen A."/>
            <person name="Chen C."/>
            <person name="Yanf M."/>
            <person name="Daum C."/>
            <person name="Ng V."/>
            <person name="Clum A."/>
            <person name="Steindorff A."/>
            <person name="Ohm R."/>
            <person name="Martin F."/>
            <person name="Silar P."/>
            <person name="Natvig D."/>
            <person name="Lalanne C."/>
            <person name="Gautier V."/>
            <person name="Ament-velasquez S.L."/>
            <person name="Kruys A."/>
            <person name="Hutchinson M.I."/>
            <person name="Powell A.J."/>
            <person name="Barry K."/>
            <person name="Miller A.N."/>
            <person name="Grigoriev I.V."/>
            <person name="Debuchy R."/>
            <person name="Gladieux P."/>
            <person name="Thoren M.H."/>
            <person name="Johannesson H."/>
        </authorList>
    </citation>
    <scope>NUCLEOTIDE SEQUENCE</scope>
    <source>
        <strain evidence="4">SMH3391-2</strain>
    </source>
</reference>
<dbReference type="AlphaFoldDB" id="A0AA39X142"/>
<keyword evidence="5" id="KW-1185">Reference proteome</keyword>
<dbReference type="InterPro" id="IPR036609">
    <property type="entry name" value="LCCL_sf"/>
</dbReference>
<proteinExistence type="predicted"/>
<evidence type="ECO:0000256" key="1">
    <source>
        <dbReference type="SAM" id="MobiDB-lite"/>
    </source>
</evidence>
<dbReference type="InterPro" id="IPR051957">
    <property type="entry name" value="CRISP-LCCL_domain"/>
</dbReference>
<dbReference type="InterPro" id="IPR004043">
    <property type="entry name" value="LCCL"/>
</dbReference>
<dbReference type="PANTHER" id="PTHR31331:SF8">
    <property type="entry name" value="LCCL DOMAIN PROTEIN (AFU_ORTHOLOGUE AFUA_5G02970)"/>
    <property type="match status" value="1"/>
</dbReference>
<feature type="non-terminal residue" evidence="4">
    <location>
        <position position="430"/>
    </location>
</feature>
<evidence type="ECO:0000313" key="4">
    <source>
        <dbReference type="EMBL" id="KAK0625330.1"/>
    </source>
</evidence>
<keyword evidence="2" id="KW-1133">Transmembrane helix</keyword>
<keyword evidence="2" id="KW-0472">Membrane</keyword>
<evidence type="ECO:0000313" key="5">
    <source>
        <dbReference type="Proteomes" id="UP001174934"/>
    </source>
</evidence>
<feature type="transmembrane region" description="Helical" evidence="2">
    <location>
        <begin position="79"/>
        <end position="98"/>
    </location>
</feature>
<feature type="transmembrane region" description="Helical" evidence="2">
    <location>
        <begin position="308"/>
        <end position="331"/>
    </location>
</feature>
<dbReference type="Gene3D" id="2.170.130.20">
    <property type="entry name" value="LCCL-like domain"/>
    <property type="match status" value="1"/>
</dbReference>
<evidence type="ECO:0000256" key="2">
    <source>
        <dbReference type="SAM" id="Phobius"/>
    </source>
</evidence>
<dbReference type="Pfam" id="PF03815">
    <property type="entry name" value="LCCL"/>
    <property type="match status" value="1"/>
</dbReference>
<protein>
    <recommendedName>
        <fullName evidence="3">LCCL domain-containing protein</fullName>
    </recommendedName>
</protein>
<dbReference type="PROSITE" id="PS50820">
    <property type="entry name" value="LCCL"/>
    <property type="match status" value="1"/>
</dbReference>
<feature type="transmembrane region" description="Helical" evidence="2">
    <location>
        <begin position="258"/>
        <end position="274"/>
    </location>
</feature>
<dbReference type="Proteomes" id="UP001174934">
    <property type="component" value="Unassembled WGS sequence"/>
</dbReference>
<dbReference type="SUPFAM" id="SSF69848">
    <property type="entry name" value="LCCL domain"/>
    <property type="match status" value="1"/>
</dbReference>
<dbReference type="EMBL" id="JAULSR010000003">
    <property type="protein sequence ID" value="KAK0625330.1"/>
    <property type="molecule type" value="Genomic_DNA"/>
</dbReference>
<feature type="region of interest" description="Disordered" evidence="1">
    <location>
        <begin position="1"/>
        <end position="29"/>
    </location>
</feature>
<sequence>DGSYEQFELDDLSRPRPASRTKRTYRQKRRESDGLFTRFLALLRPSPPRSNGINPILPSVQQYPARWLQTILPGKFQRAILLIISLIIWAVAFGVPLVHSKGTVTDAAGQVVTHLDCVDTLWRRNNECGLDGIDCRPFSNESFAFRCPADCAGVRVLNPHHVGPQDVNYRPLVMGGPVYRGDSFVCGAAIHAGVINDAGGGCGRVSLVGEYYGFFSSAHNGIESIAFDSYFPLSFTVSKDDDIHCNGNNSKGPDPRHLLLPISLIFTILLSLLTTSPASLFFPTFVILFAHVALVSDPPAVSGPSDAILPTLFSIFIGRLLPSLFCAAILFSTCVNPTLSKLPSSSSSDNNPSGGFQLEKTILWLLPCWLAALSNTTLAWIPLKQATGRGVVNEYFRFGFIIGKDGRAGDYTEAGTWFGNGTWSRGAGYW</sequence>
<feature type="domain" description="LCCL" evidence="3">
    <location>
        <begin position="128"/>
        <end position="226"/>
    </location>
</feature>